<keyword evidence="6" id="KW-0418">Kinase</keyword>
<protein>
    <recommendedName>
        <fullName evidence="2">histidine kinase</fullName>
        <ecNumber evidence="2">2.7.13.3</ecNumber>
    </recommendedName>
</protein>
<dbReference type="Gene3D" id="3.30.450.20">
    <property type="entry name" value="PAS domain"/>
    <property type="match status" value="2"/>
</dbReference>
<dbReference type="PROSITE" id="PS50109">
    <property type="entry name" value="HIS_KIN"/>
    <property type="match status" value="1"/>
</dbReference>
<dbReference type="InterPro" id="IPR003594">
    <property type="entry name" value="HATPase_dom"/>
</dbReference>
<dbReference type="Gene3D" id="3.30.565.10">
    <property type="entry name" value="Histidine kinase-like ATPase, C-terminal domain"/>
    <property type="match status" value="1"/>
</dbReference>
<dbReference type="SMART" id="SM00387">
    <property type="entry name" value="HATPase_c"/>
    <property type="match status" value="1"/>
</dbReference>
<evidence type="ECO:0000256" key="1">
    <source>
        <dbReference type="ARBA" id="ARBA00000085"/>
    </source>
</evidence>
<gene>
    <name evidence="13" type="ORF">F1609_31650</name>
</gene>
<dbReference type="InterPro" id="IPR003661">
    <property type="entry name" value="HisK_dim/P_dom"/>
</dbReference>
<dbReference type="PROSITE" id="PS50112">
    <property type="entry name" value="PAS"/>
    <property type="match status" value="1"/>
</dbReference>
<name>A0ABX0MDC7_9BURK</name>
<keyword evidence="9" id="KW-1133">Transmembrane helix</keyword>
<dbReference type="PROSITE" id="PS50113">
    <property type="entry name" value="PAC"/>
    <property type="match status" value="1"/>
</dbReference>
<dbReference type="SMART" id="SM00388">
    <property type="entry name" value="HisKA"/>
    <property type="match status" value="1"/>
</dbReference>
<dbReference type="Gene3D" id="1.10.287.130">
    <property type="match status" value="1"/>
</dbReference>
<dbReference type="InterPro" id="IPR013655">
    <property type="entry name" value="PAS_fold_3"/>
</dbReference>
<dbReference type="Proteomes" id="UP000819052">
    <property type="component" value="Unassembled WGS sequence"/>
</dbReference>
<dbReference type="PANTHER" id="PTHR43065:SF10">
    <property type="entry name" value="PEROXIDE STRESS-ACTIVATED HISTIDINE KINASE MAK3"/>
    <property type="match status" value="1"/>
</dbReference>
<dbReference type="CDD" id="cd18773">
    <property type="entry name" value="PDC1_HK_sensor"/>
    <property type="match status" value="1"/>
</dbReference>
<evidence type="ECO:0000259" key="11">
    <source>
        <dbReference type="PROSITE" id="PS50112"/>
    </source>
</evidence>
<evidence type="ECO:0000256" key="3">
    <source>
        <dbReference type="ARBA" id="ARBA00022553"/>
    </source>
</evidence>
<evidence type="ECO:0000313" key="13">
    <source>
        <dbReference type="EMBL" id="NHZ44678.1"/>
    </source>
</evidence>
<evidence type="ECO:0000256" key="4">
    <source>
        <dbReference type="ARBA" id="ARBA00022679"/>
    </source>
</evidence>
<dbReference type="Pfam" id="PF02518">
    <property type="entry name" value="HATPase_c"/>
    <property type="match status" value="1"/>
</dbReference>
<dbReference type="EMBL" id="VVIW01000037">
    <property type="protein sequence ID" value="NHZ44678.1"/>
    <property type="molecule type" value="Genomic_DNA"/>
</dbReference>
<dbReference type="InterPro" id="IPR004358">
    <property type="entry name" value="Sig_transdc_His_kin-like_C"/>
</dbReference>
<evidence type="ECO:0000256" key="5">
    <source>
        <dbReference type="ARBA" id="ARBA00022741"/>
    </source>
</evidence>
<evidence type="ECO:0000313" key="14">
    <source>
        <dbReference type="Proteomes" id="UP000819052"/>
    </source>
</evidence>
<keyword evidence="3" id="KW-0597">Phosphoprotein</keyword>
<dbReference type="PANTHER" id="PTHR43065">
    <property type="entry name" value="SENSOR HISTIDINE KINASE"/>
    <property type="match status" value="1"/>
</dbReference>
<dbReference type="CDD" id="cd18774">
    <property type="entry name" value="PDC2_HK_sensor"/>
    <property type="match status" value="1"/>
</dbReference>
<dbReference type="CDD" id="cd00130">
    <property type="entry name" value="PAS"/>
    <property type="match status" value="1"/>
</dbReference>
<dbReference type="SMART" id="SM00086">
    <property type="entry name" value="PAC"/>
    <property type="match status" value="1"/>
</dbReference>
<keyword evidence="5" id="KW-0547">Nucleotide-binding</keyword>
<dbReference type="InterPro" id="IPR036097">
    <property type="entry name" value="HisK_dim/P_sf"/>
</dbReference>
<evidence type="ECO:0000259" key="12">
    <source>
        <dbReference type="PROSITE" id="PS50113"/>
    </source>
</evidence>
<reference evidence="13 14" key="1">
    <citation type="submission" date="2019-09" db="EMBL/GenBank/DDBJ databases">
        <title>Taxonomy of Antarctic Massilia spp.: description of Massilia rubra sp. nov., Massilia aquatica sp. nov., Massilia mucilaginosa sp. nov., Massilia frigida sp. nov. isolated from streams, lakes and regoliths.</title>
        <authorList>
            <person name="Holochova P."/>
            <person name="Sedlacek I."/>
            <person name="Kralova S."/>
            <person name="Maslanova I."/>
            <person name="Busse H.-J."/>
            <person name="Stankova E."/>
            <person name="Vrbovska V."/>
            <person name="Kovarovic V."/>
            <person name="Bartak M."/>
            <person name="Svec P."/>
            <person name="Pantucek R."/>
        </authorList>
    </citation>
    <scope>NUCLEOTIDE SEQUENCE [LARGE SCALE GENOMIC DNA]</scope>
    <source>
        <strain evidence="13 14">CCM 8693</strain>
    </source>
</reference>
<dbReference type="InterPro" id="IPR000700">
    <property type="entry name" value="PAS-assoc_C"/>
</dbReference>
<evidence type="ECO:0000256" key="6">
    <source>
        <dbReference type="ARBA" id="ARBA00022777"/>
    </source>
</evidence>
<evidence type="ECO:0000256" key="2">
    <source>
        <dbReference type="ARBA" id="ARBA00012438"/>
    </source>
</evidence>
<dbReference type="RefSeq" id="WP_167081568.1">
    <property type="nucleotide sequence ID" value="NZ_VVIW01000037.1"/>
</dbReference>
<feature type="transmembrane region" description="Helical" evidence="9">
    <location>
        <begin position="286"/>
        <end position="306"/>
    </location>
</feature>
<dbReference type="PRINTS" id="PR00344">
    <property type="entry name" value="BCTRLSENSOR"/>
</dbReference>
<evidence type="ECO:0000256" key="8">
    <source>
        <dbReference type="ARBA" id="ARBA00023012"/>
    </source>
</evidence>
<dbReference type="Pfam" id="PF00512">
    <property type="entry name" value="HisKA"/>
    <property type="match status" value="1"/>
</dbReference>
<dbReference type="InterPro" id="IPR035965">
    <property type="entry name" value="PAS-like_dom_sf"/>
</dbReference>
<dbReference type="SUPFAM" id="SSF55785">
    <property type="entry name" value="PYP-like sensor domain (PAS domain)"/>
    <property type="match status" value="1"/>
</dbReference>
<proteinExistence type="predicted"/>
<keyword evidence="8" id="KW-0902">Two-component regulatory system</keyword>
<evidence type="ECO:0000259" key="10">
    <source>
        <dbReference type="PROSITE" id="PS50109"/>
    </source>
</evidence>
<feature type="domain" description="Histidine kinase" evidence="10">
    <location>
        <begin position="509"/>
        <end position="725"/>
    </location>
</feature>
<dbReference type="InterPro" id="IPR036890">
    <property type="entry name" value="HATPase_C_sf"/>
</dbReference>
<dbReference type="CDD" id="cd00082">
    <property type="entry name" value="HisKA"/>
    <property type="match status" value="1"/>
</dbReference>
<dbReference type="InterPro" id="IPR001610">
    <property type="entry name" value="PAC"/>
</dbReference>
<dbReference type="SUPFAM" id="SSF47384">
    <property type="entry name" value="Homodimeric domain of signal transducing histidine kinase"/>
    <property type="match status" value="1"/>
</dbReference>
<sequence length="728" mass="78546">MRLAMHADLSNAPGVRVRLAALVLGSVLPLAAIGVFLIENLYATERRQLIDDTRARVRAITAALDREFDSTIVALQALGTSRMLEVGDLAGFHTRARSALVNMRADSIVLVGTDGALLMSTRRPFGQALPKLRSTPLLRRILASGQPGVSDLFIGPLSGDYIYSMGVPIRQGGSIVMTLNATATHAQLAQVLKVQGLPVSWRAALVDRNGLVAARSHAIEKFLAKEIPPALKARLAAHSEDAVESQTLDGIRVYTVFSRSASSGWSTIVGIPLDELTQGLYRSLRWLIAATVGALGIGLALAWRIGGQIASSVQALVEPAHALGQQARLAIPPLYFREANALGTALTRAGQDLHGARAARRESEERLALAASAARLGIWVRDLDSGVLWTSPDWRVLFAFDPSHEVGIDDFMRRIHADDRAGVQAILAQALATRQRYETEYRIELPDGSLRWIGSQGNVEADASGTARLLRGVSFDISTRRRSELDIEQMRKEVTHLARVALMGELTGAMAHELNQPLTSILSNAQAALRYLRQQPPRLDQVRAILADIVSEDERAGQIIERLRRLFDKRETLPQPVAIDTLVAEVAHLLRNDLINHGVILALDLGAGAAVVDADKVQLQQVLINLLINACDAMAERGKDDSLVLLRSAFGPERTVLLSVCDSGAGIAPAAMAQLFTPFFTTKASGMGLGLSICRNIAQAHGGRLWAENNAGPGATFYLSLPLRAPLP</sequence>
<feature type="transmembrane region" description="Helical" evidence="9">
    <location>
        <begin position="20"/>
        <end position="38"/>
    </location>
</feature>
<evidence type="ECO:0000256" key="7">
    <source>
        <dbReference type="ARBA" id="ARBA00022840"/>
    </source>
</evidence>
<dbReference type="InterPro" id="IPR000014">
    <property type="entry name" value="PAS"/>
</dbReference>
<dbReference type="InterPro" id="IPR005467">
    <property type="entry name" value="His_kinase_dom"/>
</dbReference>
<keyword evidence="14" id="KW-1185">Reference proteome</keyword>
<dbReference type="Gene3D" id="2.10.70.100">
    <property type="match status" value="1"/>
</dbReference>
<feature type="domain" description="PAS" evidence="11">
    <location>
        <begin position="363"/>
        <end position="434"/>
    </location>
</feature>
<dbReference type="SMART" id="SM00091">
    <property type="entry name" value="PAS"/>
    <property type="match status" value="1"/>
</dbReference>
<dbReference type="Pfam" id="PF08447">
    <property type="entry name" value="PAS_3"/>
    <property type="match status" value="1"/>
</dbReference>
<dbReference type="EC" id="2.7.13.3" evidence="2"/>
<comment type="caution">
    <text evidence="13">The sequence shown here is derived from an EMBL/GenBank/DDBJ whole genome shotgun (WGS) entry which is preliminary data.</text>
</comment>
<keyword evidence="7" id="KW-0067">ATP-binding</keyword>
<organism evidence="13 14">
    <name type="scientific">Massilia aquatica</name>
    <dbReference type="NCBI Taxonomy" id="2609000"/>
    <lineage>
        <taxon>Bacteria</taxon>
        <taxon>Pseudomonadati</taxon>
        <taxon>Pseudomonadota</taxon>
        <taxon>Betaproteobacteria</taxon>
        <taxon>Burkholderiales</taxon>
        <taxon>Oxalobacteraceae</taxon>
        <taxon>Telluria group</taxon>
        <taxon>Massilia</taxon>
    </lineage>
</organism>
<keyword evidence="4" id="KW-0808">Transferase</keyword>
<accession>A0ABX0MDC7</accession>
<evidence type="ECO:0000256" key="9">
    <source>
        <dbReference type="SAM" id="Phobius"/>
    </source>
</evidence>
<dbReference type="SUPFAM" id="SSF55874">
    <property type="entry name" value="ATPase domain of HSP90 chaperone/DNA topoisomerase II/histidine kinase"/>
    <property type="match status" value="1"/>
</dbReference>
<keyword evidence="9" id="KW-0472">Membrane</keyword>
<comment type="catalytic activity">
    <reaction evidence="1">
        <text>ATP + protein L-histidine = ADP + protein N-phospho-L-histidine.</text>
        <dbReference type="EC" id="2.7.13.3"/>
    </reaction>
</comment>
<feature type="domain" description="PAC" evidence="12">
    <location>
        <begin position="437"/>
        <end position="489"/>
    </location>
</feature>
<keyword evidence="9" id="KW-0812">Transmembrane</keyword>